<organism evidence="3 4">
    <name type="scientific">Candidatus Woesebacteria bacterium RIFCSPHIGHO2_01_FULL_44_21</name>
    <dbReference type="NCBI Taxonomy" id="1802503"/>
    <lineage>
        <taxon>Bacteria</taxon>
        <taxon>Candidatus Woeseibacteriota</taxon>
    </lineage>
</organism>
<dbReference type="CDD" id="cd03586">
    <property type="entry name" value="PolY_Pol_IV_kappa"/>
    <property type="match status" value="1"/>
</dbReference>
<dbReference type="GO" id="GO:0006281">
    <property type="term" value="P:DNA repair"/>
    <property type="evidence" value="ECO:0007669"/>
    <property type="project" value="InterPro"/>
</dbReference>
<dbReference type="PANTHER" id="PTHR11076:SF33">
    <property type="entry name" value="DNA POLYMERASE KAPPA"/>
    <property type="match status" value="1"/>
</dbReference>
<name>A0A1F7YZW4_9BACT</name>
<protein>
    <recommendedName>
        <fullName evidence="2">UmuC domain-containing protein</fullName>
    </recommendedName>
</protein>
<dbReference type="PROSITE" id="PS50173">
    <property type="entry name" value="UMUC"/>
    <property type="match status" value="1"/>
</dbReference>
<dbReference type="InterPro" id="IPR017961">
    <property type="entry name" value="DNA_pol_Y-fam_little_finger"/>
</dbReference>
<proteinExistence type="inferred from homology"/>
<dbReference type="AlphaFoldDB" id="A0A1F7YZW4"/>
<feature type="domain" description="UmuC" evidence="2">
    <location>
        <begin position="10"/>
        <end position="198"/>
    </location>
</feature>
<dbReference type="InterPro" id="IPR022880">
    <property type="entry name" value="DNApol_IV"/>
</dbReference>
<dbReference type="InterPro" id="IPR043128">
    <property type="entry name" value="Rev_trsase/Diguanyl_cyclase"/>
</dbReference>
<evidence type="ECO:0000313" key="3">
    <source>
        <dbReference type="EMBL" id="OGM32841.1"/>
    </source>
</evidence>
<dbReference type="Gene3D" id="3.40.1170.60">
    <property type="match status" value="1"/>
</dbReference>
<evidence type="ECO:0000313" key="4">
    <source>
        <dbReference type="Proteomes" id="UP000178870"/>
    </source>
</evidence>
<dbReference type="InterPro" id="IPR050116">
    <property type="entry name" value="DNA_polymerase-Y"/>
</dbReference>
<dbReference type="Pfam" id="PF11799">
    <property type="entry name" value="IMS_C"/>
    <property type="match status" value="1"/>
</dbReference>
<dbReference type="GO" id="GO:0003684">
    <property type="term" value="F:damaged DNA binding"/>
    <property type="evidence" value="ECO:0007669"/>
    <property type="project" value="InterPro"/>
</dbReference>
<dbReference type="GO" id="GO:0009432">
    <property type="term" value="P:SOS response"/>
    <property type="evidence" value="ECO:0007669"/>
    <property type="project" value="TreeGrafter"/>
</dbReference>
<sequence>MDFNPSAPTVMHIDINSCFATIEQQANPLLRGLPIAVVAYDSPRGVILAASIEAKRFGVKTGMRLMDGRQLVPELTVVLPDPDKYRFVHKKLNKLLSKFCSEIYPKSIDEFVLDFQSHRVESLPAQAGSMQHVARDIKRRIEEEIGEWITVSIGISTNRQLAKVAAGMVKPDGLVEINGSNFRQVYKSLKLTDMHGINTRYAVRLNAVGIHTVPEFYESTLSNIEAAFRSVNAFYWYLRLRGYEVDGIEFGRKSFGNSYSIPQNLSLVRELSPILAKLVNKTATRLRKAKYAAYGVHVAVSFKGGGFWHHGERLPQPVFYTSDIFKAAYAVLKRVRINRPVHTLSVSCYDLVEKPPLQLSMFENEEKRQFLAQAMDRVNNRFGSFVLMTGNMLAAKDAVKDRIAFGQGGIS</sequence>
<dbReference type="Pfam" id="PF00817">
    <property type="entry name" value="IMS"/>
    <property type="match status" value="1"/>
</dbReference>
<dbReference type="SUPFAM" id="SSF56672">
    <property type="entry name" value="DNA/RNA polymerases"/>
    <property type="match status" value="1"/>
</dbReference>
<gene>
    <name evidence="3" type="ORF">A2803_05910</name>
</gene>
<dbReference type="InterPro" id="IPR043502">
    <property type="entry name" value="DNA/RNA_pol_sf"/>
</dbReference>
<dbReference type="EMBL" id="MGGP01000012">
    <property type="protein sequence ID" value="OGM32841.1"/>
    <property type="molecule type" value="Genomic_DNA"/>
</dbReference>
<evidence type="ECO:0000259" key="2">
    <source>
        <dbReference type="PROSITE" id="PS50173"/>
    </source>
</evidence>
<dbReference type="InterPro" id="IPR001126">
    <property type="entry name" value="UmuC"/>
</dbReference>
<dbReference type="SUPFAM" id="SSF100879">
    <property type="entry name" value="Lesion bypass DNA polymerase (Y-family), little finger domain"/>
    <property type="match status" value="1"/>
</dbReference>
<evidence type="ECO:0000256" key="1">
    <source>
        <dbReference type="ARBA" id="ARBA00010945"/>
    </source>
</evidence>
<dbReference type="Gene3D" id="3.30.70.270">
    <property type="match status" value="1"/>
</dbReference>
<comment type="similarity">
    <text evidence="1">Belongs to the DNA polymerase type-Y family.</text>
</comment>
<dbReference type="Gene3D" id="3.30.1490.100">
    <property type="entry name" value="DNA polymerase, Y-family, little finger domain"/>
    <property type="match status" value="1"/>
</dbReference>
<reference evidence="3 4" key="1">
    <citation type="journal article" date="2016" name="Nat. Commun.">
        <title>Thousands of microbial genomes shed light on interconnected biogeochemical processes in an aquifer system.</title>
        <authorList>
            <person name="Anantharaman K."/>
            <person name="Brown C.T."/>
            <person name="Hug L.A."/>
            <person name="Sharon I."/>
            <person name="Castelle C.J."/>
            <person name="Probst A.J."/>
            <person name="Thomas B.C."/>
            <person name="Singh A."/>
            <person name="Wilkins M.J."/>
            <person name="Karaoz U."/>
            <person name="Brodie E.L."/>
            <person name="Williams K.H."/>
            <person name="Hubbard S.S."/>
            <person name="Banfield J.F."/>
        </authorList>
    </citation>
    <scope>NUCLEOTIDE SEQUENCE [LARGE SCALE GENOMIC DNA]</scope>
</reference>
<dbReference type="GO" id="GO:0003887">
    <property type="term" value="F:DNA-directed DNA polymerase activity"/>
    <property type="evidence" value="ECO:0007669"/>
    <property type="project" value="InterPro"/>
</dbReference>
<dbReference type="PANTHER" id="PTHR11076">
    <property type="entry name" value="DNA REPAIR POLYMERASE UMUC / TRANSFERASE FAMILY MEMBER"/>
    <property type="match status" value="1"/>
</dbReference>
<dbReference type="GO" id="GO:0005829">
    <property type="term" value="C:cytosol"/>
    <property type="evidence" value="ECO:0007669"/>
    <property type="project" value="TreeGrafter"/>
</dbReference>
<dbReference type="Proteomes" id="UP000178870">
    <property type="component" value="Unassembled WGS sequence"/>
</dbReference>
<dbReference type="GO" id="GO:0042276">
    <property type="term" value="P:error-prone translesion synthesis"/>
    <property type="evidence" value="ECO:0007669"/>
    <property type="project" value="TreeGrafter"/>
</dbReference>
<comment type="caution">
    <text evidence="3">The sequence shown here is derived from an EMBL/GenBank/DDBJ whole genome shotgun (WGS) entry which is preliminary data.</text>
</comment>
<accession>A0A1F7YZW4</accession>
<dbReference type="InterPro" id="IPR036775">
    <property type="entry name" value="DNA_pol_Y-fam_lit_finger_sf"/>
</dbReference>